<dbReference type="SUPFAM" id="SSF55073">
    <property type="entry name" value="Nucleotide cyclase"/>
    <property type="match status" value="1"/>
</dbReference>
<evidence type="ECO:0000259" key="7">
    <source>
        <dbReference type="PROSITE" id="PS51755"/>
    </source>
</evidence>
<sequence length="2489" mass="270324">MELGVLGPLHVRQFGLPVAIPGAKPRAILTMLGLSGGAVVPGDTLVELLWGTDPPRTAAKALQTHISALRRALGDGFVLTQGTGWTVNTPEIDAVRYGTAAALGREAMAAGDAGHAVARFDEALRLWRGAPEMPDSRRGAAERIRWTEGHAALVEDRADALLATGRSAELIGELEAAIAEAPLRERRWGQLMLALYRAGRQGEALAAYQRVRALLADELGVDPGPELRRLESKIVVQDDSLELPVYQNVSSVMRAVTFLLTDIEGSTAAWEHDADAMAVALARHDEVVGHVVTSRGGRLIKTRGEGDATFSVFDRPSGAAAAAVELQEAIRREPWALAEPMRIRIALHTGEVEFRDGDYFGRAVNRAARLRSLADGGQILCSGATAELVIDSLADDVVLADLGTRQLKNLARPEHVFELQLQSPDDSRPPTVDAPVERPVMPVLLAGAGPFVGRAGEIELLLAGWQTTLDSGARAVLISGEPGVGKTRLAGEWSRRAYEEGAAVLYGRCDEDLGAPYQPFAEALRSLLPCVGPQRLRGLRGIEALLPLVPGLPDVLPELAAPPRADPDTERYALFDAVVAVMGAVSASTPVILVLDDLHWAAKPTLLLLRHLLRFGEHARVQIIGTYRSTDLDRSHPLAAMLADLNRDGIANRLQLGGLERDDVTAYLAAAGYDDEDLARALASVTGGNPFFLIEALRHVDESGGRWDPSTLPQGVREAVSRRLSRLSVETNKALGAAAVVGSRFAVDLVERVMDQDLVDAFDEACKAGIVIEEPGGLYRFNHALVRQSLLAELASVRRMRLHQRIAVALESEPGADELLAELAHHYFECAWAGNAAKAVDYCRRAADQAMARLAYEGAADLYDKALHALEELDDDLPDRGELQGELSIARCEALLAAGDVASAGSAVAQLRRAAGDSGRLAAWGVCFDGQLSSLTDPGRLDEFESSVGEAARTLAELKDSAGEAKAHTVRAGCLARLGRIGDCEAALDQALTAARRARDHRRVNAVLANAPLAALWGPNPVPRAGGRCLDVVRLLRITTGSPIVEATSTRCQALLDAFRGRADAGRQLIDSARRSLSELGMRHALLEVEQFAGIIELVADEHAAAEPHLRRAYRGFRRMRLDADTAETAALLARACLTLGRDADADELCAESERLAGHALKASISWRTVRAQLLARGGDLDGARRVAEEAVALAERTDALVDHGDACLALAAVLVAAGDVGGARSAAERALELYELKGAAALSDQALLMLRQQHDSAIQSRSEVTVVKLDNACVRAGERVIQAINRQDWEQLERLIAPKIELESRRKIVGFAPMRFSFEGWRREMSRYLDLGFNDYRQTIVAIRGDRFALSKLLMDTRDDSIGAPRDEALQVVGLDEDGRIALQVSFDVEDVDAALAELESRHARLDAQRRRRMLENTATRADDHAYALFARGCLDEIGALYAEDLHIEDRRHGFYRESDDRETALANVRAIAEIGAMITHTPLAVRGDRLSLSHIRFEEHDRQTGSFFAESLELNEVDAEGVMVTRIVFDVDDLDAAIAELDSRYAAGEARPHADAWSIIVEGCAFLKCHGTWPITDDFVGVDHRSGATSAPEDMTAFIRESALDTPGIELYVEAVHRLADSAAVITTVTMGTSTQGFDAEWRSMGVIVFEGRLIARTEVFDVADLDAALARFDELSRPQRSLENDATRCYERFNSCLARGDREGLAATLADDFVADDSRRVVGSGRVGRDAAIDHVRVLSDLGVTEATSTILATRGNRLALMRAHFRGRDVRPDAFSIDVLHLAEVGEAHRMTGFAAFDVDDFDAAITELDARYLAGEAAPFARIFSVFAQGFSALNRREIPATTTRFVDIDRRSGAGLGSGDLRAYLAIALQDTENNCLYVEAVHRLSEVGAVITHVARGLTSEGLGLEWRMVDVLTVEGDLIDRCEMFDDSDLDAAIARFDELCSPASRLENSASRVYDRWVAAYHHRDWMAMQELMARDIIHADRRRVVNGGVQLGREAVMTNMRAIAAVGVTDIDPSVIATRGDRLALVHQRVSGDRRPSAFRSDIVSVVEINAHHCFTRGVAFDPDDLGAALADLDARYLVGEAAPHVHTWSVVMAGYAAFNEGELSALTPDFASLDHRRAAAFAPGELVRYIQAAWEDSPGTSIRVEAVHRLSDRGAVITHFSAGTSRAGFHAEWRDIAVAMVNGDALGRMELFDATDLDAALARFDELSATGTLENEASRATERFVHCFAISDWDALTENLHSEFTLDDRRHVVGAGIRRGRDAEIEDLRAFTDVGLMNAAFTVIATRGERLVLSRTTIGQLDSQIGDVHTDMLAIAEVDAESRMTATVLFDPNDIDAAVSELDARFMAGEGALYADIWSLVIKTYAAFNRHELSKTTPDWANIDHRLGVGSATGEMNTYVSAMWEVVPDVSTHIESVHRLSTLGAVFTHTERGTSQEGFAAEWREVALLTFDGDAINRCELFDENDLDMAVARFDALG</sequence>
<dbReference type="Pfam" id="PF00211">
    <property type="entry name" value="Guanylate_cyc"/>
    <property type="match status" value="1"/>
</dbReference>
<dbReference type="Proteomes" id="UP000466514">
    <property type="component" value="Chromosome"/>
</dbReference>
<dbReference type="GO" id="GO:0003677">
    <property type="term" value="F:DNA binding"/>
    <property type="evidence" value="ECO:0007669"/>
    <property type="project" value="UniProtKB-UniRule"/>
</dbReference>
<dbReference type="InterPro" id="IPR001054">
    <property type="entry name" value="A/G_cyclase"/>
</dbReference>
<evidence type="ECO:0000256" key="5">
    <source>
        <dbReference type="PROSITE-ProRule" id="PRU01091"/>
    </source>
</evidence>
<dbReference type="InterPro" id="IPR036388">
    <property type="entry name" value="WH-like_DNA-bd_sf"/>
</dbReference>
<evidence type="ECO:0000256" key="4">
    <source>
        <dbReference type="ARBA" id="ARBA00023125"/>
    </source>
</evidence>
<dbReference type="InterPro" id="IPR027417">
    <property type="entry name" value="P-loop_NTPase"/>
</dbReference>
<dbReference type="InterPro" id="IPR011990">
    <property type="entry name" value="TPR-like_helical_dom_sf"/>
</dbReference>
<dbReference type="InterPro" id="IPR001867">
    <property type="entry name" value="OmpR/PhoB-type_DNA-bd"/>
</dbReference>
<dbReference type="SUPFAM" id="SSF48452">
    <property type="entry name" value="TPR-like"/>
    <property type="match status" value="2"/>
</dbReference>
<dbReference type="Pfam" id="PF03704">
    <property type="entry name" value="BTAD"/>
    <property type="match status" value="1"/>
</dbReference>
<dbReference type="EMBL" id="AP022574">
    <property type="protein sequence ID" value="BBX68188.1"/>
    <property type="molecule type" value="Genomic_DNA"/>
</dbReference>
<dbReference type="SUPFAM" id="SSF46894">
    <property type="entry name" value="C-terminal effector domain of the bipartite response regulators"/>
    <property type="match status" value="1"/>
</dbReference>
<dbReference type="CDD" id="cd15831">
    <property type="entry name" value="BTAD"/>
    <property type="match status" value="1"/>
</dbReference>
<evidence type="ECO:0000313" key="9">
    <source>
        <dbReference type="Proteomes" id="UP000466514"/>
    </source>
</evidence>
<dbReference type="PROSITE" id="PS51755">
    <property type="entry name" value="OMPR_PHOB"/>
    <property type="match status" value="1"/>
</dbReference>
<dbReference type="Gene3D" id="1.25.40.10">
    <property type="entry name" value="Tetratricopeptide repeat domain"/>
    <property type="match status" value="2"/>
</dbReference>
<reference evidence="8 9" key="1">
    <citation type="journal article" date="2019" name="Emerg. Microbes Infect.">
        <title>Comprehensive subspecies identification of 175 nontuberculous mycobacteria species based on 7547 genomic profiles.</title>
        <authorList>
            <person name="Matsumoto Y."/>
            <person name="Kinjo T."/>
            <person name="Motooka D."/>
            <person name="Nabeya D."/>
            <person name="Jung N."/>
            <person name="Uechi K."/>
            <person name="Horii T."/>
            <person name="Iida T."/>
            <person name="Fujita J."/>
            <person name="Nakamura S."/>
        </authorList>
    </citation>
    <scope>NUCLEOTIDE SEQUENCE [LARGE SCALE GENOMIC DNA]</scope>
    <source>
        <strain evidence="8 9">JCM 13323</strain>
    </source>
</reference>
<dbReference type="PROSITE" id="PS50125">
    <property type="entry name" value="GUANYLATE_CYCLASE_2"/>
    <property type="match status" value="1"/>
</dbReference>
<evidence type="ECO:0000259" key="6">
    <source>
        <dbReference type="PROSITE" id="PS50125"/>
    </source>
</evidence>
<protein>
    <recommendedName>
        <fullName evidence="10">ATPase</fullName>
    </recommendedName>
</protein>
<evidence type="ECO:0000256" key="1">
    <source>
        <dbReference type="ARBA" id="ARBA00005820"/>
    </source>
</evidence>
<dbReference type="InterPro" id="IPR041664">
    <property type="entry name" value="AAA_16"/>
</dbReference>
<dbReference type="RefSeq" id="WP_163728058.1">
    <property type="nucleotide sequence ID" value="NZ_AP022574.1"/>
</dbReference>
<keyword evidence="4 5" id="KW-0238">DNA-binding</keyword>
<name>A0A7I7M7J0_9MYCO</name>
<dbReference type="KEGG" id="mpsc:MPSYJ_16490"/>
<dbReference type="Gene3D" id="3.30.70.1230">
    <property type="entry name" value="Nucleotide cyclase"/>
    <property type="match status" value="1"/>
</dbReference>
<dbReference type="InterPro" id="IPR016032">
    <property type="entry name" value="Sig_transdc_resp-reg_C-effctor"/>
</dbReference>
<dbReference type="PANTHER" id="PTHR16305:SF28">
    <property type="entry name" value="GUANYLATE CYCLASE DOMAIN-CONTAINING PROTEIN"/>
    <property type="match status" value="1"/>
</dbReference>
<evidence type="ECO:0008006" key="10">
    <source>
        <dbReference type="Google" id="ProtNLM"/>
    </source>
</evidence>
<evidence type="ECO:0000256" key="3">
    <source>
        <dbReference type="ARBA" id="ARBA00022840"/>
    </source>
</evidence>
<dbReference type="SUPFAM" id="SSF52540">
    <property type="entry name" value="P-loop containing nucleoside triphosphate hydrolases"/>
    <property type="match status" value="1"/>
</dbReference>
<dbReference type="Gene3D" id="3.40.50.300">
    <property type="entry name" value="P-loop containing nucleotide triphosphate hydrolases"/>
    <property type="match status" value="1"/>
</dbReference>
<dbReference type="GO" id="GO:0004016">
    <property type="term" value="F:adenylate cyclase activity"/>
    <property type="evidence" value="ECO:0007669"/>
    <property type="project" value="UniProtKB-ARBA"/>
</dbReference>
<dbReference type="GO" id="GO:0005524">
    <property type="term" value="F:ATP binding"/>
    <property type="evidence" value="ECO:0007669"/>
    <property type="project" value="UniProtKB-KW"/>
</dbReference>
<keyword evidence="2" id="KW-0547">Nucleotide-binding</keyword>
<dbReference type="SUPFAM" id="SSF54427">
    <property type="entry name" value="NTF2-like"/>
    <property type="match status" value="2"/>
</dbReference>
<dbReference type="GO" id="GO:0005737">
    <property type="term" value="C:cytoplasm"/>
    <property type="evidence" value="ECO:0007669"/>
    <property type="project" value="TreeGrafter"/>
</dbReference>
<dbReference type="SMART" id="SM00044">
    <property type="entry name" value="CYCc"/>
    <property type="match status" value="1"/>
</dbReference>
<dbReference type="PANTHER" id="PTHR16305">
    <property type="entry name" value="TESTICULAR SOLUBLE ADENYLYL CYCLASE"/>
    <property type="match status" value="1"/>
</dbReference>
<keyword evidence="3" id="KW-0067">ATP-binding</keyword>
<accession>A0A7I7M7J0</accession>
<proteinExistence type="inferred from homology"/>
<dbReference type="GO" id="GO:0009190">
    <property type="term" value="P:cyclic nucleotide biosynthetic process"/>
    <property type="evidence" value="ECO:0007669"/>
    <property type="project" value="InterPro"/>
</dbReference>
<dbReference type="Pfam" id="PF13191">
    <property type="entry name" value="AAA_16"/>
    <property type="match status" value="1"/>
</dbReference>
<evidence type="ECO:0000313" key="8">
    <source>
        <dbReference type="EMBL" id="BBX68188.1"/>
    </source>
</evidence>
<dbReference type="InterPro" id="IPR032710">
    <property type="entry name" value="NTF2-like_dom_sf"/>
</dbReference>
<dbReference type="GO" id="GO:0006355">
    <property type="term" value="P:regulation of DNA-templated transcription"/>
    <property type="evidence" value="ECO:0007669"/>
    <property type="project" value="InterPro"/>
</dbReference>
<gene>
    <name evidence="8" type="ORF">MPSYJ_16490</name>
</gene>
<feature type="domain" description="Guanylate cyclase" evidence="6">
    <location>
        <begin position="257"/>
        <end position="371"/>
    </location>
</feature>
<dbReference type="SMART" id="SM00862">
    <property type="entry name" value="Trans_reg_C"/>
    <property type="match status" value="1"/>
</dbReference>
<comment type="similarity">
    <text evidence="1">Belongs to the AfsR/DnrI/RedD regulatory family.</text>
</comment>
<dbReference type="Gene3D" id="3.10.450.50">
    <property type="match status" value="2"/>
</dbReference>
<dbReference type="InterPro" id="IPR005158">
    <property type="entry name" value="BTAD"/>
</dbReference>
<dbReference type="SMART" id="SM01043">
    <property type="entry name" value="BTAD"/>
    <property type="match status" value="1"/>
</dbReference>
<feature type="domain" description="OmpR/PhoB-type" evidence="7">
    <location>
        <begin position="1"/>
        <end position="89"/>
    </location>
</feature>
<keyword evidence="9" id="KW-1185">Reference proteome</keyword>
<dbReference type="Gene3D" id="1.10.10.10">
    <property type="entry name" value="Winged helix-like DNA-binding domain superfamily/Winged helix DNA-binding domain"/>
    <property type="match status" value="1"/>
</dbReference>
<dbReference type="GO" id="GO:0000160">
    <property type="term" value="P:phosphorelay signal transduction system"/>
    <property type="evidence" value="ECO:0007669"/>
    <property type="project" value="InterPro"/>
</dbReference>
<dbReference type="CDD" id="cd07302">
    <property type="entry name" value="CHD"/>
    <property type="match status" value="1"/>
</dbReference>
<dbReference type="InterPro" id="IPR029787">
    <property type="entry name" value="Nucleotide_cyclase"/>
</dbReference>
<evidence type="ECO:0000256" key="2">
    <source>
        <dbReference type="ARBA" id="ARBA00022741"/>
    </source>
</evidence>
<feature type="DNA-binding region" description="OmpR/PhoB-type" evidence="5">
    <location>
        <begin position="1"/>
        <end position="89"/>
    </location>
</feature>
<organism evidence="8 9">
    <name type="scientific">Mycolicibacterium psychrotolerans</name>
    <dbReference type="NCBI Taxonomy" id="216929"/>
    <lineage>
        <taxon>Bacteria</taxon>
        <taxon>Bacillati</taxon>
        <taxon>Actinomycetota</taxon>
        <taxon>Actinomycetes</taxon>
        <taxon>Mycobacteriales</taxon>
        <taxon>Mycobacteriaceae</taxon>
        <taxon>Mycolicibacterium</taxon>
    </lineage>
</organism>